<accession>A0ABU7P570</accession>
<evidence type="ECO:0000313" key="1">
    <source>
        <dbReference type="EMBL" id="MEE4540945.1"/>
    </source>
</evidence>
<feature type="non-terminal residue" evidence="1">
    <location>
        <position position="1"/>
    </location>
</feature>
<protein>
    <submittedName>
        <fullName evidence="1">Uncharacterized protein</fullName>
    </submittedName>
</protein>
<name>A0ABU7P570_9ACTN</name>
<organism evidence="1 2">
    <name type="scientific">Actinacidiphila polyblastidii</name>
    <dbReference type="NCBI Taxonomy" id="3110430"/>
    <lineage>
        <taxon>Bacteria</taxon>
        <taxon>Bacillati</taxon>
        <taxon>Actinomycetota</taxon>
        <taxon>Actinomycetes</taxon>
        <taxon>Kitasatosporales</taxon>
        <taxon>Streptomycetaceae</taxon>
        <taxon>Actinacidiphila</taxon>
    </lineage>
</organism>
<dbReference type="RefSeq" id="WP_330792838.1">
    <property type="nucleotide sequence ID" value="NZ_JAZEWV010000002.1"/>
</dbReference>
<gene>
    <name evidence="1" type="ORF">V2S66_03055</name>
</gene>
<keyword evidence="2" id="KW-1185">Reference proteome</keyword>
<sequence>YAAVNGLPPETRKPVEQYPGELEHLRELLAAVGRTAPQSDASNPLTEILIDHYSDARIVDAQLAAEDHDGPGASELREMDQADEAALDAAAEAEFAADTEGQR</sequence>
<dbReference type="EMBL" id="JAZEWV010000002">
    <property type="protein sequence ID" value="MEE4540945.1"/>
    <property type="molecule type" value="Genomic_DNA"/>
</dbReference>
<evidence type="ECO:0000313" key="2">
    <source>
        <dbReference type="Proteomes" id="UP001344658"/>
    </source>
</evidence>
<proteinExistence type="predicted"/>
<dbReference type="Proteomes" id="UP001344658">
    <property type="component" value="Unassembled WGS sequence"/>
</dbReference>
<comment type="caution">
    <text evidence="1">The sequence shown here is derived from an EMBL/GenBank/DDBJ whole genome shotgun (WGS) entry which is preliminary data.</text>
</comment>
<reference evidence="1 2" key="1">
    <citation type="submission" date="2023-12" db="EMBL/GenBank/DDBJ databases">
        <title>Streptomyces sp. V4-01.</title>
        <authorList>
            <person name="Somphong A."/>
            <person name="Phongsopitanun W."/>
        </authorList>
    </citation>
    <scope>NUCLEOTIDE SEQUENCE [LARGE SCALE GENOMIC DNA]</scope>
    <source>
        <strain evidence="1 2">V4-01</strain>
    </source>
</reference>